<reference evidence="3 4" key="1">
    <citation type="submission" date="2018-08" db="EMBL/GenBank/DDBJ databases">
        <title>Sequencing the genomes of 1000 actinobacteria strains.</title>
        <authorList>
            <person name="Klenk H.-P."/>
        </authorList>
    </citation>
    <scope>NUCLEOTIDE SEQUENCE [LARGE SCALE GENOMIC DNA]</scope>
    <source>
        <strain evidence="3 4">DSM 43927</strain>
    </source>
</reference>
<dbReference type="InterPro" id="IPR042001">
    <property type="entry name" value="Sortase_F"/>
</dbReference>
<keyword evidence="1" id="KW-0378">Hydrolase</keyword>
<proteinExistence type="predicted"/>
<organism evidence="3 4">
    <name type="scientific">Thermomonospora umbrina</name>
    <dbReference type="NCBI Taxonomy" id="111806"/>
    <lineage>
        <taxon>Bacteria</taxon>
        <taxon>Bacillati</taxon>
        <taxon>Actinomycetota</taxon>
        <taxon>Actinomycetes</taxon>
        <taxon>Streptosporangiales</taxon>
        <taxon>Thermomonosporaceae</taxon>
        <taxon>Thermomonospora</taxon>
    </lineage>
</organism>
<dbReference type="Pfam" id="PF04203">
    <property type="entry name" value="Sortase"/>
    <property type="match status" value="1"/>
</dbReference>
<dbReference type="InterPro" id="IPR023365">
    <property type="entry name" value="Sortase_dom-sf"/>
</dbReference>
<feature type="region of interest" description="Disordered" evidence="2">
    <location>
        <begin position="44"/>
        <end position="69"/>
    </location>
</feature>
<name>A0A3D9SUC5_9ACTN</name>
<dbReference type="EMBL" id="QTTT01000001">
    <property type="protein sequence ID" value="REE97623.1"/>
    <property type="molecule type" value="Genomic_DNA"/>
</dbReference>
<dbReference type="Gene3D" id="2.40.260.10">
    <property type="entry name" value="Sortase"/>
    <property type="match status" value="1"/>
</dbReference>
<evidence type="ECO:0000256" key="2">
    <source>
        <dbReference type="SAM" id="MobiDB-lite"/>
    </source>
</evidence>
<dbReference type="Proteomes" id="UP000256661">
    <property type="component" value="Unassembled WGS sequence"/>
</dbReference>
<evidence type="ECO:0000313" key="3">
    <source>
        <dbReference type="EMBL" id="REE97623.1"/>
    </source>
</evidence>
<sequence>MAVERTAGRGRRRASLWLHCLGIVLLGALAVTMVARIADSLAPAAAPSRPVATPPSPAPRPTTALPPSRPLTLQIPRLKVHSRLLSLGKNPDGSLEVPSETRVQQAGWYRYGAAPGARGPAVIAGHVDSRTGPAVFHRLRELRPGDHVTVLRRDGRTAVFRITRVELVDKDRFPTRRVYGKVSYAGLRLITCGGTFDPTTGHYRHNVIAYGRLVRTR</sequence>
<dbReference type="SUPFAM" id="SSF63817">
    <property type="entry name" value="Sortase"/>
    <property type="match status" value="1"/>
</dbReference>
<keyword evidence="4" id="KW-1185">Reference proteome</keyword>
<dbReference type="NCBIfam" id="NF033748">
    <property type="entry name" value="class_F_sortase"/>
    <property type="match status" value="1"/>
</dbReference>
<evidence type="ECO:0000256" key="1">
    <source>
        <dbReference type="ARBA" id="ARBA00022801"/>
    </source>
</evidence>
<dbReference type="AlphaFoldDB" id="A0A3D9SUC5"/>
<dbReference type="InterPro" id="IPR005754">
    <property type="entry name" value="Sortase"/>
</dbReference>
<evidence type="ECO:0000313" key="4">
    <source>
        <dbReference type="Proteomes" id="UP000256661"/>
    </source>
</evidence>
<dbReference type="GO" id="GO:0016787">
    <property type="term" value="F:hydrolase activity"/>
    <property type="evidence" value="ECO:0007669"/>
    <property type="project" value="UniProtKB-KW"/>
</dbReference>
<protein>
    <submittedName>
        <fullName evidence="3">Sortase family protein</fullName>
    </submittedName>
</protein>
<accession>A0A3D9SUC5</accession>
<gene>
    <name evidence="3" type="ORF">DFJ69_3096</name>
</gene>
<dbReference type="CDD" id="cd05829">
    <property type="entry name" value="Sortase_F"/>
    <property type="match status" value="1"/>
</dbReference>
<comment type="caution">
    <text evidence="3">The sequence shown here is derived from an EMBL/GenBank/DDBJ whole genome shotgun (WGS) entry which is preliminary data.</text>
</comment>